<dbReference type="InterPro" id="IPR003754">
    <property type="entry name" value="4pyrrol_synth_uPrphyn_synth"/>
</dbReference>
<organism evidence="2 3">
    <name type="scientific">Sulfitobacter pacificus</name>
    <dbReference type="NCBI Taxonomy" id="1499314"/>
    <lineage>
        <taxon>Bacteria</taxon>
        <taxon>Pseudomonadati</taxon>
        <taxon>Pseudomonadota</taxon>
        <taxon>Alphaproteobacteria</taxon>
        <taxon>Rhodobacterales</taxon>
        <taxon>Roseobacteraceae</taxon>
        <taxon>Sulfitobacter</taxon>
    </lineage>
</organism>
<reference evidence="2" key="2">
    <citation type="submission" date="2023-01" db="EMBL/GenBank/DDBJ databases">
        <title>Draft genome sequence of Sulfitobacter pacificus strain NBRC 109915.</title>
        <authorList>
            <person name="Sun Q."/>
            <person name="Mori K."/>
        </authorList>
    </citation>
    <scope>NUCLEOTIDE SEQUENCE</scope>
    <source>
        <strain evidence="2">NBRC 109915</strain>
    </source>
</reference>
<dbReference type="Pfam" id="PF02602">
    <property type="entry name" value="HEM4"/>
    <property type="match status" value="1"/>
</dbReference>
<dbReference type="Gene3D" id="3.40.50.10090">
    <property type="match status" value="2"/>
</dbReference>
<dbReference type="GO" id="GO:0032259">
    <property type="term" value="P:methylation"/>
    <property type="evidence" value="ECO:0007669"/>
    <property type="project" value="UniProtKB-KW"/>
</dbReference>
<keyword evidence="3" id="KW-1185">Reference proteome</keyword>
<keyword evidence="2" id="KW-0808">Transferase</keyword>
<reference evidence="2" key="1">
    <citation type="journal article" date="2014" name="Int. J. Syst. Evol. Microbiol.">
        <title>Complete genome of a new Firmicutes species belonging to the dominant human colonic microbiota ('Ruminococcus bicirculans') reveals two chromosomes and a selective capacity to utilize plant glucans.</title>
        <authorList>
            <consortium name="NISC Comparative Sequencing Program"/>
            <person name="Wegmann U."/>
            <person name="Louis P."/>
            <person name="Goesmann A."/>
            <person name="Henrissat B."/>
            <person name="Duncan S.H."/>
            <person name="Flint H.J."/>
        </authorList>
    </citation>
    <scope>NUCLEOTIDE SEQUENCE</scope>
    <source>
        <strain evidence="2">NBRC 109915</strain>
    </source>
</reference>
<dbReference type="Proteomes" id="UP001161388">
    <property type="component" value="Unassembled WGS sequence"/>
</dbReference>
<evidence type="ECO:0000313" key="2">
    <source>
        <dbReference type="EMBL" id="GLQ28350.1"/>
    </source>
</evidence>
<comment type="caution">
    <text evidence="2">The sequence shown here is derived from an EMBL/GenBank/DDBJ whole genome shotgun (WGS) entry which is preliminary data.</text>
</comment>
<evidence type="ECO:0000259" key="1">
    <source>
        <dbReference type="Pfam" id="PF02602"/>
    </source>
</evidence>
<proteinExistence type="predicted"/>
<dbReference type="CDD" id="cd06578">
    <property type="entry name" value="HemD"/>
    <property type="match status" value="1"/>
</dbReference>
<protein>
    <submittedName>
        <fullName evidence="2">Uroporphyrinogen III methyltransferase</fullName>
    </submittedName>
</protein>
<feature type="domain" description="Tetrapyrrole biosynthesis uroporphyrinogen III synthase" evidence="1">
    <location>
        <begin position="34"/>
        <end position="226"/>
    </location>
</feature>
<sequence length="239" mass="25361">MLGPQMYKRALLLTRPDDSAARFVARLSDCAMQSVTTCFSPLLEIVSTGETADLTQVDAVIFTSARAVEFVPAVSQIAAFCVGVQTAEAARSNGWDVKLVAQTADALVASMRAAKVKGRLLHLAGVHRRGQIAARLGETGSLVEVVPLYEQRLLPLSDAAKDLLSGEIAVVVPLFSPRTAAQFVDQAPELGRVVVAAISPAVAQVFESGSVKAMHIAEAPTGDDMARLVEMLLCHDRLP</sequence>
<dbReference type="InterPro" id="IPR036108">
    <property type="entry name" value="4pyrrol_syn_uPrphyn_synt_sf"/>
</dbReference>
<dbReference type="GO" id="GO:0008168">
    <property type="term" value="F:methyltransferase activity"/>
    <property type="evidence" value="ECO:0007669"/>
    <property type="project" value="UniProtKB-KW"/>
</dbReference>
<dbReference type="SUPFAM" id="SSF69618">
    <property type="entry name" value="HemD-like"/>
    <property type="match status" value="1"/>
</dbReference>
<accession>A0ABQ5VMJ7</accession>
<evidence type="ECO:0000313" key="3">
    <source>
        <dbReference type="Proteomes" id="UP001161388"/>
    </source>
</evidence>
<dbReference type="EMBL" id="BSNL01000001">
    <property type="protein sequence ID" value="GLQ28350.1"/>
    <property type="molecule type" value="Genomic_DNA"/>
</dbReference>
<gene>
    <name evidence="2" type="ORF">GCM10007927_31530</name>
</gene>
<name>A0ABQ5VMJ7_9RHOB</name>
<keyword evidence="2" id="KW-0489">Methyltransferase</keyword>